<keyword evidence="4 7" id="KW-0677">Repeat</keyword>
<dbReference type="Pfam" id="PF04613">
    <property type="entry name" value="LpxD"/>
    <property type="match status" value="1"/>
</dbReference>
<evidence type="ECO:0000256" key="7">
    <source>
        <dbReference type="HAMAP-Rule" id="MF_00523"/>
    </source>
</evidence>
<dbReference type="InterPro" id="IPR020573">
    <property type="entry name" value="UDP_GlcNAc_AcTrfase_non-rep"/>
</dbReference>
<dbReference type="Gene3D" id="2.160.10.10">
    <property type="entry name" value="Hexapeptide repeat proteins"/>
    <property type="match status" value="1"/>
</dbReference>
<dbReference type="SUPFAM" id="SSF51161">
    <property type="entry name" value="Trimeric LpxA-like enzymes"/>
    <property type="match status" value="1"/>
</dbReference>
<dbReference type="NCBIfam" id="TIGR01853">
    <property type="entry name" value="lipid_A_lpxD"/>
    <property type="match status" value="1"/>
</dbReference>
<dbReference type="NCBIfam" id="NF002060">
    <property type="entry name" value="PRK00892.1"/>
    <property type="match status" value="1"/>
</dbReference>
<organism evidence="9">
    <name type="scientific">Thermodesulforhabdus norvegica</name>
    <dbReference type="NCBI Taxonomy" id="39841"/>
    <lineage>
        <taxon>Bacteria</taxon>
        <taxon>Pseudomonadati</taxon>
        <taxon>Thermodesulfobacteriota</taxon>
        <taxon>Syntrophobacteria</taxon>
        <taxon>Syntrophobacterales</taxon>
        <taxon>Thermodesulforhabdaceae</taxon>
        <taxon>Thermodesulforhabdus</taxon>
    </lineage>
</organism>
<dbReference type="EMBL" id="DQZW01000278">
    <property type="protein sequence ID" value="HDL90417.1"/>
    <property type="molecule type" value="Genomic_DNA"/>
</dbReference>
<sequence length="350" mass="37614">MTGRAITVAELAKIVGAAVHGNRDVIITGVASIEEAQPGDVTFVRDRKYLKHLARCNASAVVMSSEFSEKAPRDFTLLICDNPALAFMKIMELFQDLPEFPPQMHPTSVVSESAFIHHTAHIGPFVFVGNDSSIGANTVVMGHVYIGNRVKIGENCLIYPGVIILDRCVIGNRVTVHAGTVIGSDGFGYITDSNGKHFKIPQLGNVIIEDKVEIGANCAIDRATLGSTIVGRGTKIDNLVQIGHNVRIGRRCIMAGQVGVAGSVNIGDHVIMAGQVGVADHVSIGKGVRVGAKSGVASSIPPETDVVGIPATPKIEYMRHYLNLKKLGKMKEELKELRKELKKLKEQVKK</sequence>
<dbReference type="PANTHER" id="PTHR43378">
    <property type="entry name" value="UDP-3-O-ACYLGLUCOSAMINE N-ACYLTRANSFERASE"/>
    <property type="match status" value="1"/>
</dbReference>
<comment type="caution">
    <text evidence="9">The sequence shown here is derived from an EMBL/GenBank/DDBJ whole genome shotgun (WGS) entry which is preliminary data.</text>
</comment>
<dbReference type="PANTHER" id="PTHR43378:SF2">
    <property type="entry name" value="UDP-3-O-ACYLGLUCOSAMINE N-ACYLTRANSFERASE 1, MITOCHONDRIAL-RELATED"/>
    <property type="match status" value="1"/>
</dbReference>
<dbReference type="InterPro" id="IPR001451">
    <property type="entry name" value="Hexapep"/>
</dbReference>
<dbReference type="Pfam" id="PF00132">
    <property type="entry name" value="Hexapep"/>
    <property type="match status" value="2"/>
</dbReference>
<dbReference type="Gene3D" id="3.40.1390.10">
    <property type="entry name" value="MurE/MurF, N-terminal domain"/>
    <property type="match status" value="1"/>
</dbReference>
<keyword evidence="2 7" id="KW-0441">Lipid A biosynthesis</keyword>
<gene>
    <name evidence="7 9" type="primary">lpxD</name>
    <name evidence="9" type="ORF">ENG14_05890</name>
</gene>
<reference evidence="9" key="1">
    <citation type="journal article" date="2020" name="mSystems">
        <title>Genome- and Community-Level Interaction Insights into Carbon Utilization and Element Cycling Functions of Hydrothermarchaeota in Hydrothermal Sediment.</title>
        <authorList>
            <person name="Zhou Z."/>
            <person name="Liu Y."/>
            <person name="Xu W."/>
            <person name="Pan J."/>
            <person name="Luo Z.H."/>
            <person name="Li M."/>
        </authorList>
    </citation>
    <scope>NUCLEOTIDE SEQUENCE [LARGE SCALE GENOMIC DNA]</scope>
    <source>
        <strain evidence="9">HyVt-19</strain>
    </source>
</reference>
<accession>A0A7C1AWS5</accession>
<dbReference type="EC" id="2.3.1.191" evidence="7"/>
<dbReference type="GO" id="GO:0009245">
    <property type="term" value="P:lipid A biosynthetic process"/>
    <property type="evidence" value="ECO:0007669"/>
    <property type="project" value="UniProtKB-UniRule"/>
</dbReference>
<comment type="pathway">
    <text evidence="7">Bacterial outer membrane biogenesis; LPS lipid A biosynthesis.</text>
</comment>
<dbReference type="UniPathway" id="UPA00973"/>
<dbReference type="Proteomes" id="UP000886355">
    <property type="component" value="Unassembled WGS sequence"/>
</dbReference>
<evidence type="ECO:0000256" key="5">
    <source>
        <dbReference type="ARBA" id="ARBA00023098"/>
    </source>
</evidence>
<comment type="subunit">
    <text evidence="7">Homotrimer.</text>
</comment>
<keyword evidence="1 7" id="KW-0444">Lipid biosynthesis</keyword>
<evidence type="ECO:0000259" key="8">
    <source>
        <dbReference type="Pfam" id="PF04613"/>
    </source>
</evidence>
<comment type="similarity">
    <text evidence="7">Belongs to the transferase hexapeptide repeat family. LpxD subfamily.</text>
</comment>
<dbReference type="AlphaFoldDB" id="A0A7C1AWS5"/>
<feature type="active site" description="Proton acceptor" evidence="7">
    <location>
        <position position="244"/>
    </location>
</feature>
<evidence type="ECO:0000256" key="6">
    <source>
        <dbReference type="ARBA" id="ARBA00023315"/>
    </source>
</evidence>
<dbReference type="InterPro" id="IPR011004">
    <property type="entry name" value="Trimer_LpxA-like_sf"/>
</dbReference>
<dbReference type="CDD" id="cd03352">
    <property type="entry name" value="LbH_LpxD"/>
    <property type="match status" value="1"/>
</dbReference>
<proteinExistence type="inferred from homology"/>
<dbReference type="GO" id="GO:0016410">
    <property type="term" value="F:N-acyltransferase activity"/>
    <property type="evidence" value="ECO:0007669"/>
    <property type="project" value="InterPro"/>
</dbReference>
<comment type="function">
    <text evidence="7">Catalyzes the N-acylation of UDP-3-O-acylglucosamine using 3-hydroxyacyl-ACP as the acyl donor. Is involved in the biosynthesis of lipid A, a phosphorylated glycolipid that anchors the lipopolysaccharide to the outer membrane of the cell.</text>
</comment>
<evidence type="ECO:0000256" key="3">
    <source>
        <dbReference type="ARBA" id="ARBA00022679"/>
    </source>
</evidence>
<name>A0A7C1AWS5_9BACT</name>
<evidence type="ECO:0000313" key="9">
    <source>
        <dbReference type="EMBL" id="HDL90417.1"/>
    </source>
</evidence>
<keyword evidence="6 7" id="KW-0012">Acyltransferase</keyword>
<dbReference type="GO" id="GO:0103118">
    <property type="term" value="F:UDP-3-O-[(3R)-3-hydroxyacyl]-glucosamine N-acyltransferase activity"/>
    <property type="evidence" value="ECO:0007669"/>
    <property type="project" value="UniProtKB-EC"/>
</dbReference>
<keyword evidence="3 7" id="KW-0808">Transferase</keyword>
<comment type="catalytic activity">
    <reaction evidence="7">
        <text>a UDP-3-O-[(3R)-3-hydroxyacyl]-alpha-D-glucosamine + a (3R)-hydroxyacyl-[ACP] = a UDP-2-N,3-O-bis[(3R)-3-hydroxyacyl]-alpha-D-glucosamine + holo-[ACP] + H(+)</text>
        <dbReference type="Rhea" id="RHEA:53836"/>
        <dbReference type="Rhea" id="RHEA-COMP:9685"/>
        <dbReference type="Rhea" id="RHEA-COMP:9945"/>
        <dbReference type="ChEBI" id="CHEBI:15378"/>
        <dbReference type="ChEBI" id="CHEBI:64479"/>
        <dbReference type="ChEBI" id="CHEBI:78827"/>
        <dbReference type="ChEBI" id="CHEBI:137740"/>
        <dbReference type="ChEBI" id="CHEBI:137748"/>
        <dbReference type="EC" id="2.3.1.191"/>
    </reaction>
</comment>
<evidence type="ECO:0000256" key="4">
    <source>
        <dbReference type="ARBA" id="ARBA00022737"/>
    </source>
</evidence>
<evidence type="ECO:0000256" key="1">
    <source>
        <dbReference type="ARBA" id="ARBA00022516"/>
    </source>
</evidence>
<evidence type="ECO:0000256" key="2">
    <source>
        <dbReference type="ARBA" id="ARBA00022556"/>
    </source>
</evidence>
<feature type="domain" description="UDP-3-O-[3-hydroxymyristoyl] glucosamine N-acyltransferase non-repeat region" evidence="8">
    <location>
        <begin position="24"/>
        <end position="93"/>
    </location>
</feature>
<dbReference type="GO" id="GO:0016020">
    <property type="term" value="C:membrane"/>
    <property type="evidence" value="ECO:0007669"/>
    <property type="project" value="GOC"/>
</dbReference>
<protein>
    <recommendedName>
        <fullName evidence="7">UDP-3-O-acylglucosamine N-acyltransferase</fullName>
        <ecNumber evidence="7">2.3.1.191</ecNumber>
    </recommendedName>
</protein>
<dbReference type="InterPro" id="IPR007691">
    <property type="entry name" value="LpxD"/>
</dbReference>
<keyword evidence="5 7" id="KW-0443">Lipid metabolism</keyword>
<dbReference type="HAMAP" id="MF_00523">
    <property type="entry name" value="LpxD"/>
    <property type="match status" value="1"/>
</dbReference>